<evidence type="ECO:0000256" key="6">
    <source>
        <dbReference type="ARBA" id="ARBA00012963"/>
    </source>
</evidence>
<sequence>MSNEIKQYPEALTIAGTDSGGGAGMEADIKTMQACQVFSTNVVAGITAQNTIGVQDTYPLPEKIINEQFASICDDFDIKATKTGALFDERHVQLVSDNIKKYKLGQIVVDPVMVAKGGSILLEESAIETLINELIPLADLVTPNLPEAEKITNQSIESDEEVKKAARNIQIAGAKNVMIKGGHGTNKIVKDYVLLEDGSDFWLTVNRVDTVRTHGTGDTLSSAIVSALARGETMESAIRFGKNYLDKIIRKPLIIGHGNGPLNHGMWE</sequence>
<evidence type="ECO:0000256" key="3">
    <source>
        <dbReference type="ARBA" id="ARBA00004769"/>
    </source>
</evidence>
<dbReference type="GO" id="GO:0008902">
    <property type="term" value="F:hydroxymethylpyrimidine kinase activity"/>
    <property type="evidence" value="ECO:0007669"/>
    <property type="project" value="UniProtKB-EC"/>
</dbReference>
<evidence type="ECO:0000256" key="13">
    <source>
        <dbReference type="ARBA" id="ARBA00037917"/>
    </source>
</evidence>
<dbReference type="RefSeq" id="WP_010022624.1">
    <property type="nucleotide sequence ID" value="NZ_AZDS01000005.1"/>
</dbReference>
<organism evidence="17 18">
    <name type="scientific">Fructilactobacillus fructivorans</name>
    <dbReference type="NCBI Taxonomy" id="1614"/>
    <lineage>
        <taxon>Bacteria</taxon>
        <taxon>Bacillati</taxon>
        <taxon>Bacillota</taxon>
        <taxon>Bacilli</taxon>
        <taxon>Lactobacillales</taxon>
        <taxon>Lactobacillaceae</taxon>
        <taxon>Fructilactobacillus</taxon>
    </lineage>
</organism>
<gene>
    <name evidence="17" type="primary">thiD</name>
    <name evidence="17" type="ORF">LF543_01530</name>
</gene>
<dbReference type="CDD" id="cd01169">
    <property type="entry name" value="HMPP_kinase"/>
    <property type="match status" value="1"/>
</dbReference>
<dbReference type="AlphaFoldDB" id="A0AAE6P0L6"/>
<keyword evidence="10 17" id="KW-0418">Kinase</keyword>
<evidence type="ECO:0000256" key="10">
    <source>
        <dbReference type="ARBA" id="ARBA00022777"/>
    </source>
</evidence>
<feature type="domain" description="Pyridoxamine kinase/Phosphomethylpyrimidine kinase" evidence="16">
    <location>
        <begin position="18"/>
        <end position="263"/>
    </location>
</feature>
<evidence type="ECO:0000256" key="9">
    <source>
        <dbReference type="ARBA" id="ARBA00022741"/>
    </source>
</evidence>
<dbReference type="GO" id="GO:0008972">
    <property type="term" value="F:phosphomethylpyrimidine kinase activity"/>
    <property type="evidence" value="ECO:0007669"/>
    <property type="project" value="UniProtKB-EC"/>
</dbReference>
<comment type="catalytic activity">
    <reaction evidence="2">
        <text>4-amino-2-methyl-5-(phosphooxymethyl)pyrimidine + ATP = 4-amino-2-methyl-5-(diphosphooxymethyl)pyrimidine + ADP</text>
        <dbReference type="Rhea" id="RHEA:19893"/>
        <dbReference type="ChEBI" id="CHEBI:30616"/>
        <dbReference type="ChEBI" id="CHEBI:57841"/>
        <dbReference type="ChEBI" id="CHEBI:58354"/>
        <dbReference type="ChEBI" id="CHEBI:456216"/>
        <dbReference type="EC" id="2.7.4.7"/>
    </reaction>
</comment>
<dbReference type="InterPro" id="IPR004399">
    <property type="entry name" value="HMP/HMP-P_kinase_dom"/>
</dbReference>
<keyword evidence="8 17" id="KW-0808">Transferase</keyword>
<keyword evidence="12" id="KW-0784">Thiamine biosynthesis</keyword>
<dbReference type="InterPro" id="IPR029056">
    <property type="entry name" value="Ribokinase-like"/>
</dbReference>
<evidence type="ECO:0000259" key="16">
    <source>
        <dbReference type="Pfam" id="PF08543"/>
    </source>
</evidence>
<evidence type="ECO:0000256" key="7">
    <source>
        <dbReference type="ARBA" id="ARBA00019161"/>
    </source>
</evidence>
<evidence type="ECO:0000313" key="17">
    <source>
        <dbReference type="EMBL" id="QFX92333.1"/>
    </source>
</evidence>
<protein>
    <recommendedName>
        <fullName evidence="7">Hydroxymethylpyrimidine/phosphomethylpyrimidine kinase</fullName>
        <ecNumber evidence="5">2.7.1.49</ecNumber>
        <ecNumber evidence="6">2.7.4.7</ecNumber>
    </recommendedName>
    <alternativeName>
        <fullName evidence="14">Hydroxymethylpyrimidine kinase</fullName>
    </alternativeName>
    <alternativeName>
        <fullName evidence="15">Hydroxymethylpyrimidine phosphate kinase</fullName>
    </alternativeName>
</protein>
<dbReference type="EC" id="2.7.4.7" evidence="6"/>
<dbReference type="KEGG" id="lfv:LF543_01530"/>
<evidence type="ECO:0000256" key="11">
    <source>
        <dbReference type="ARBA" id="ARBA00022840"/>
    </source>
</evidence>
<dbReference type="GO" id="GO:0005829">
    <property type="term" value="C:cytosol"/>
    <property type="evidence" value="ECO:0007669"/>
    <property type="project" value="TreeGrafter"/>
</dbReference>
<proteinExistence type="inferred from homology"/>
<dbReference type="EC" id="2.7.1.49" evidence="5"/>
<evidence type="ECO:0000256" key="5">
    <source>
        <dbReference type="ARBA" id="ARBA00012135"/>
    </source>
</evidence>
<dbReference type="NCBIfam" id="TIGR00097">
    <property type="entry name" value="HMP-P_kinase"/>
    <property type="match status" value="1"/>
</dbReference>
<dbReference type="SUPFAM" id="SSF53613">
    <property type="entry name" value="Ribokinase-like"/>
    <property type="match status" value="1"/>
</dbReference>
<dbReference type="EMBL" id="CP045562">
    <property type="protein sequence ID" value="QFX92333.1"/>
    <property type="molecule type" value="Genomic_DNA"/>
</dbReference>
<evidence type="ECO:0000256" key="12">
    <source>
        <dbReference type="ARBA" id="ARBA00022977"/>
    </source>
</evidence>
<evidence type="ECO:0000256" key="2">
    <source>
        <dbReference type="ARBA" id="ARBA00000565"/>
    </source>
</evidence>
<dbReference type="PANTHER" id="PTHR20858:SF17">
    <property type="entry name" value="HYDROXYMETHYLPYRIMIDINE_PHOSPHOMETHYLPYRIMIDINE KINASE THI20-RELATED"/>
    <property type="match status" value="1"/>
</dbReference>
<dbReference type="Gene3D" id="3.40.1190.20">
    <property type="match status" value="1"/>
</dbReference>
<evidence type="ECO:0000256" key="15">
    <source>
        <dbReference type="ARBA" id="ARBA00043176"/>
    </source>
</evidence>
<evidence type="ECO:0000313" key="18">
    <source>
        <dbReference type="Proteomes" id="UP000327194"/>
    </source>
</evidence>
<dbReference type="Pfam" id="PF08543">
    <property type="entry name" value="Phos_pyr_kin"/>
    <property type="match status" value="1"/>
</dbReference>
<evidence type="ECO:0000256" key="4">
    <source>
        <dbReference type="ARBA" id="ARBA00009879"/>
    </source>
</evidence>
<dbReference type="InterPro" id="IPR013749">
    <property type="entry name" value="PM/HMP-P_kinase-1"/>
</dbReference>
<evidence type="ECO:0000256" key="1">
    <source>
        <dbReference type="ARBA" id="ARBA00000151"/>
    </source>
</evidence>
<comment type="pathway">
    <text evidence="3">Cofactor biosynthesis; thiamine diphosphate biosynthesis; 4-amino-2-methyl-5-diphosphomethylpyrimidine from 5-amino-1-(5-phospho-D-ribosyl)imidazole: step 3/3.</text>
</comment>
<dbReference type="Proteomes" id="UP000327194">
    <property type="component" value="Chromosome"/>
</dbReference>
<comment type="similarity">
    <text evidence="4">Belongs to the ThiD family.</text>
</comment>
<comment type="pathway">
    <text evidence="13">Cofactor biosynthesis; thiamine diphosphate biosynthesis; 4-amino-2-methyl-5-diphosphomethylpyrimidine from 5-amino-1-(5-phospho-D-ribosyl)imidazole: step 2/3.</text>
</comment>
<accession>A0AAE6P0L6</accession>
<dbReference type="GO" id="GO:0005524">
    <property type="term" value="F:ATP binding"/>
    <property type="evidence" value="ECO:0007669"/>
    <property type="project" value="UniProtKB-KW"/>
</dbReference>
<name>A0AAE6P0L6_9LACO</name>
<evidence type="ECO:0000256" key="14">
    <source>
        <dbReference type="ARBA" id="ARBA00042102"/>
    </source>
</evidence>
<keyword evidence="11" id="KW-0067">ATP-binding</keyword>
<dbReference type="FunFam" id="3.40.1190.20:FF:000003">
    <property type="entry name" value="Phosphomethylpyrimidine kinase ThiD"/>
    <property type="match status" value="1"/>
</dbReference>
<dbReference type="PANTHER" id="PTHR20858">
    <property type="entry name" value="PHOSPHOMETHYLPYRIMIDINE KINASE"/>
    <property type="match status" value="1"/>
</dbReference>
<dbReference type="GO" id="GO:0009228">
    <property type="term" value="P:thiamine biosynthetic process"/>
    <property type="evidence" value="ECO:0007669"/>
    <property type="project" value="UniProtKB-KW"/>
</dbReference>
<comment type="catalytic activity">
    <reaction evidence="1">
        <text>4-amino-5-hydroxymethyl-2-methylpyrimidine + ATP = 4-amino-2-methyl-5-(phosphooxymethyl)pyrimidine + ADP + H(+)</text>
        <dbReference type="Rhea" id="RHEA:23096"/>
        <dbReference type="ChEBI" id="CHEBI:15378"/>
        <dbReference type="ChEBI" id="CHEBI:16892"/>
        <dbReference type="ChEBI" id="CHEBI:30616"/>
        <dbReference type="ChEBI" id="CHEBI:58354"/>
        <dbReference type="ChEBI" id="CHEBI:456216"/>
        <dbReference type="EC" id="2.7.1.49"/>
    </reaction>
</comment>
<keyword evidence="9" id="KW-0547">Nucleotide-binding</keyword>
<evidence type="ECO:0000256" key="8">
    <source>
        <dbReference type="ARBA" id="ARBA00022679"/>
    </source>
</evidence>
<reference evidence="17 18" key="1">
    <citation type="submission" date="2019-10" db="EMBL/GenBank/DDBJ databases">
        <title>Genome sequencing of Lactobacillus fructivorans.</title>
        <authorList>
            <person name="Kim K."/>
        </authorList>
    </citation>
    <scope>NUCLEOTIDE SEQUENCE [LARGE SCALE GENOMIC DNA]</scope>
    <source>
        <strain evidence="17 18">LF543</strain>
    </source>
</reference>